<evidence type="ECO:0000256" key="5">
    <source>
        <dbReference type="ARBA" id="ARBA00022692"/>
    </source>
</evidence>
<keyword evidence="3 11" id="KW-1134">Transmembrane beta strand</keyword>
<evidence type="ECO:0000256" key="4">
    <source>
        <dbReference type="ARBA" id="ARBA00022496"/>
    </source>
</evidence>
<keyword evidence="4" id="KW-0410">Iron transport</keyword>
<evidence type="ECO:0000256" key="3">
    <source>
        <dbReference type="ARBA" id="ARBA00022452"/>
    </source>
</evidence>
<evidence type="ECO:0000256" key="12">
    <source>
        <dbReference type="RuleBase" id="RU003357"/>
    </source>
</evidence>
<evidence type="ECO:0000259" key="14">
    <source>
        <dbReference type="Pfam" id="PF00593"/>
    </source>
</evidence>
<dbReference type="Proteomes" id="UP000190044">
    <property type="component" value="Unassembled WGS sequence"/>
</dbReference>
<dbReference type="InterPro" id="IPR012910">
    <property type="entry name" value="Plug_dom"/>
</dbReference>
<keyword evidence="9 11" id="KW-0472">Membrane</keyword>
<name>A0A1T4ZXA7_9SPHN</name>
<evidence type="ECO:0000256" key="6">
    <source>
        <dbReference type="ARBA" id="ARBA00023004"/>
    </source>
</evidence>
<dbReference type="OrthoDB" id="7463630at2"/>
<evidence type="ECO:0000256" key="7">
    <source>
        <dbReference type="ARBA" id="ARBA00023065"/>
    </source>
</evidence>
<keyword evidence="7" id="KW-0406">Ion transport</keyword>
<evidence type="ECO:0000256" key="8">
    <source>
        <dbReference type="ARBA" id="ARBA00023077"/>
    </source>
</evidence>
<keyword evidence="10 11" id="KW-0998">Cell outer membrane</keyword>
<feature type="domain" description="TonB-dependent receptor plug" evidence="15">
    <location>
        <begin position="55"/>
        <end position="160"/>
    </location>
</feature>
<gene>
    <name evidence="16" type="ORF">SAMN06295937_1001306</name>
</gene>
<evidence type="ECO:0000313" key="17">
    <source>
        <dbReference type="Proteomes" id="UP000190044"/>
    </source>
</evidence>
<dbReference type="Pfam" id="PF07715">
    <property type="entry name" value="Plug"/>
    <property type="match status" value="1"/>
</dbReference>
<comment type="subcellular location">
    <subcellularLocation>
        <location evidence="1 11">Cell outer membrane</location>
        <topology evidence="1 11">Multi-pass membrane protein</topology>
    </subcellularLocation>
</comment>
<protein>
    <submittedName>
        <fullName evidence="16">Iron complex outermembrane recepter protein</fullName>
    </submittedName>
</protein>
<dbReference type="CDD" id="cd01347">
    <property type="entry name" value="ligand_gated_channel"/>
    <property type="match status" value="1"/>
</dbReference>
<feature type="domain" description="TonB-dependent receptor-like beta-barrel" evidence="14">
    <location>
        <begin position="258"/>
        <end position="697"/>
    </location>
</feature>
<dbReference type="GO" id="GO:0009279">
    <property type="term" value="C:cell outer membrane"/>
    <property type="evidence" value="ECO:0007669"/>
    <property type="project" value="UniProtKB-SubCell"/>
</dbReference>
<dbReference type="PANTHER" id="PTHR32552:SF81">
    <property type="entry name" value="TONB-DEPENDENT OUTER MEMBRANE RECEPTOR"/>
    <property type="match status" value="1"/>
</dbReference>
<evidence type="ECO:0000256" key="11">
    <source>
        <dbReference type="PROSITE-ProRule" id="PRU01360"/>
    </source>
</evidence>
<evidence type="ECO:0000259" key="15">
    <source>
        <dbReference type="Pfam" id="PF07715"/>
    </source>
</evidence>
<dbReference type="AlphaFoldDB" id="A0A1T4ZXA7"/>
<evidence type="ECO:0000256" key="9">
    <source>
        <dbReference type="ARBA" id="ARBA00023136"/>
    </source>
</evidence>
<keyword evidence="13" id="KW-0732">Signal</keyword>
<keyword evidence="6" id="KW-0408">Iron</keyword>
<dbReference type="SUPFAM" id="SSF56935">
    <property type="entry name" value="Porins"/>
    <property type="match status" value="1"/>
</dbReference>
<dbReference type="InterPro" id="IPR000531">
    <property type="entry name" value="Beta-barrel_TonB"/>
</dbReference>
<keyword evidence="2 11" id="KW-0813">Transport</keyword>
<dbReference type="GO" id="GO:0006826">
    <property type="term" value="P:iron ion transport"/>
    <property type="evidence" value="ECO:0007669"/>
    <property type="project" value="UniProtKB-KW"/>
</dbReference>
<feature type="chain" id="PRO_5012684983" evidence="13">
    <location>
        <begin position="24"/>
        <end position="730"/>
    </location>
</feature>
<proteinExistence type="inferred from homology"/>
<feature type="signal peptide" evidence="13">
    <location>
        <begin position="1"/>
        <end position="23"/>
    </location>
</feature>
<reference evidence="17" key="1">
    <citation type="submission" date="2017-02" db="EMBL/GenBank/DDBJ databases">
        <authorList>
            <person name="Varghese N."/>
            <person name="Submissions S."/>
        </authorList>
    </citation>
    <scope>NUCLEOTIDE SEQUENCE [LARGE SCALE GENOMIC DNA]</scope>
    <source>
        <strain evidence="17">R11H</strain>
    </source>
</reference>
<organism evidence="16 17">
    <name type="scientific">Sphingopyxis flava</name>
    <dbReference type="NCBI Taxonomy" id="1507287"/>
    <lineage>
        <taxon>Bacteria</taxon>
        <taxon>Pseudomonadati</taxon>
        <taxon>Pseudomonadota</taxon>
        <taxon>Alphaproteobacteria</taxon>
        <taxon>Sphingomonadales</taxon>
        <taxon>Sphingomonadaceae</taxon>
        <taxon>Sphingopyxis</taxon>
    </lineage>
</organism>
<dbReference type="EMBL" id="FUYP01000001">
    <property type="protein sequence ID" value="SKB27358.1"/>
    <property type="molecule type" value="Genomic_DNA"/>
</dbReference>
<keyword evidence="17" id="KW-1185">Reference proteome</keyword>
<dbReference type="PROSITE" id="PS52016">
    <property type="entry name" value="TONB_DEPENDENT_REC_3"/>
    <property type="match status" value="1"/>
</dbReference>
<evidence type="ECO:0000256" key="2">
    <source>
        <dbReference type="ARBA" id="ARBA00022448"/>
    </source>
</evidence>
<keyword evidence="8 12" id="KW-0798">TonB box</keyword>
<sequence>MKIKNIFLVSSALVYLVAHPAWGQEATINSPSADASDAVTSDDIVVTAQRRSARNKDVPIAVSVLSAKTLENSGINNTQDLVSAVPGLRMNQAGVAINPTLRGVTTNLVFLSEPNIATYIDNVYQASNFFGAADLPDVESIQVLKGPQGTLFGRNATGGAILVTTRDPEFTTSGKISMSYGNYNNVRASAFITAPLAGDVLAASISGSYEHRSPYMHNIYPAGKESNLDNVLVRAKLRFRPSQSVDFILTGLYVHKYTGDGQTYSNLNGNNAFKSLLTVGQPLAVNPREFSSEQDLFFEVNLHSVNLRGTVEAGPGEFKTITAYTESSSPTNYDSDNTAGAFIPVKIGTNTATFTQELLYTLTGLSRLNGTVGAFYYRNKIGYNPLDFGPFMAIRTKETTSSVGIFGELSYDLTDRLQVTGGLRYSWERKNASVGFGAPGLPVPDASVAPLGTKSWSAVTPRASILYKLTPTTNLFVTYSEGFKSGVFNTTQGQPNPVDPEKLRSIEGGVKISRPGLDVSLTGFYYDYKNIQISSFDGLNSYLQNAASARIYGADLTAIWRPIDNLSLAAGANYLNAKYKSYPNAAVFVPIPVSGAPSCAWQNQAPANIGNVPMSCDATGTNLGYAPDFSASLSASYVAKTDAGTFTLSANGYYSSKFYMEPLNRIKQPAYATLGARIAWNPKAEPNLQLAVYGQNLTSAKIFETLIVQASDTYRFQMPATYGVEVKYSF</sequence>
<dbReference type="RefSeq" id="WP_079636907.1">
    <property type="nucleotide sequence ID" value="NZ_FUYP01000001.1"/>
</dbReference>
<dbReference type="PANTHER" id="PTHR32552">
    <property type="entry name" value="FERRICHROME IRON RECEPTOR-RELATED"/>
    <property type="match status" value="1"/>
</dbReference>
<dbReference type="InterPro" id="IPR039426">
    <property type="entry name" value="TonB-dep_rcpt-like"/>
</dbReference>
<keyword evidence="5 11" id="KW-0812">Transmembrane</keyword>
<evidence type="ECO:0000256" key="13">
    <source>
        <dbReference type="SAM" id="SignalP"/>
    </source>
</evidence>
<dbReference type="Pfam" id="PF00593">
    <property type="entry name" value="TonB_dep_Rec_b-barrel"/>
    <property type="match status" value="1"/>
</dbReference>
<dbReference type="InterPro" id="IPR036942">
    <property type="entry name" value="Beta-barrel_TonB_sf"/>
</dbReference>
<comment type="similarity">
    <text evidence="11 12">Belongs to the TonB-dependent receptor family.</text>
</comment>
<evidence type="ECO:0000313" key="16">
    <source>
        <dbReference type="EMBL" id="SKB27358.1"/>
    </source>
</evidence>
<evidence type="ECO:0000256" key="10">
    <source>
        <dbReference type="ARBA" id="ARBA00023237"/>
    </source>
</evidence>
<dbReference type="Gene3D" id="2.40.170.20">
    <property type="entry name" value="TonB-dependent receptor, beta-barrel domain"/>
    <property type="match status" value="1"/>
</dbReference>
<accession>A0A1T4ZXA7</accession>
<evidence type="ECO:0000256" key="1">
    <source>
        <dbReference type="ARBA" id="ARBA00004571"/>
    </source>
</evidence>